<dbReference type="OrthoDB" id="9811425at2"/>
<evidence type="ECO:0000256" key="9">
    <source>
        <dbReference type="HAMAP-Rule" id="MF_00956"/>
    </source>
</evidence>
<feature type="binding site" evidence="9">
    <location>
        <begin position="15"/>
        <end position="21"/>
    </location>
    <ligand>
        <name>NADP(+)</name>
        <dbReference type="ChEBI" id="CHEBI:58349"/>
    </ligand>
</feature>
<keyword evidence="4 9" id="KW-0521">NADP</keyword>
<feature type="binding site" evidence="9">
    <location>
        <position position="213"/>
    </location>
    <ligand>
        <name>substrate</name>
    </ligand>
</feature>
<feature type="binding site" evidence="9">
    <location>
        <position position="206"/>
    </location>
    <ligand>
        <name>substrate</name>
    </ligand>
</feature>
<evidence type="ECO:0000259" key="10">
    <source>
        <dbReference type="Pfam" id="PF01370"/>
    </source>
</evidence>
<dbReference type="CDD" id="cd05239">
    <property type="entry name" value="GDP_FS_SDR_e"/>
    <property type="match status" value="1"/>
</dbReference>
<dbReference type="SUPFAM" id="SSF51735">
    <property type="entry name" value="NAD(P)-binding Rossmann-fold domains"/>
    <property type="match status" value="1"/>
</dbReference>
<evidence type="ECO:0000256" key="2">
    <source>
        <dbReference type="ARBA" id="ARBA00005959"/>
    </source>
</evidence>
<dbReference type="PANTHER" id="PTHR43238">
    <property type="entry name" value="GDP-L-FUCOSE SYNTHASE"/>
    <property type="match status" value="1"/>
</dbReference>
<evidence type="ECO:0000256" key="5">
    <source>
        <dbReference type="ARBA" id="ARBA00023002"/>
    </source>
</evidence>
<name>A0A2N0D0U7_RHISU</name>
<dbReference type="FunFam" id="3.40.50.720:FF:000101">
    <property type="entry name" value="GDP-L-fucose synthase"/>
    <property type="match status" value="1"/>
</dbReference>
<gene>
    <name evidence="9" type="primary">fcl</name>
    <name evidence="11" type="ORF">CWR43_31290</name>
    <name evidence="12" type="ORF">N2599_09375</name>
</gene>
<comment type="function">
    <text evidence="9">Catalyzes the two-step NADP-dependent conversion of GDP-4-dehydro-6-deoxy-D-mannose to GDP-fucose, involving an epimerase and a reductase reaction.</text>
</comment>
<dbReference type="InterPro" id="IPR001509">
    <property type="entry name" value="Epimerase_deHydtase"/>
</dbReference>
<evidence type="ECO:0000313" key="11">
    <source>
        <dbReference type="EMBL" id="PKA39741.1"/>
    </source>
</evidence>
<feature type="binding site" evidence="9">
    <location>
        <position position="273"/>
    </location>
    <ligand>
        <name>substrate</name>
    </ligand>
</feature>
<evidence type="ECO:0000256" key="8">
    <source>
        <dbReference type="ARBA" id="ARBA00051935"/>
    </source>
</evidence>
<dbReference type="PANTHER" id="PTHR43238:SF1">
    <property type="entry name" value="GDP-L-FUCOSE SYNTHASE"/>
    <property type="match status" value="1"/>
</dbReference>
<dbReference type="STRING" id="1041146.GCA_000427985_05777"/>
<evidence type="ECO:0000256" key="7">
    <source>
        <dbReference type="ARBA" id="ARBA00023268"/>
    </source>
</evidence>
<dbReference type="RefSeq" id="WP_027509368.1">
    <property type="nucleotide sequence ID" value="NZ_CP104143.1"/>
</dbReference>
<dbReference type="Gene3D" id="3.90.25.10">
    <property type="entry name" value="UDP-galactose 4-epimerase, domain 1"/>
    <property type="match status" value="1"/>
</dbReference>
<evidence type="ECO:0000313" key="14">
    <source>
        <dbReference type="Proteomes" id="UP001060123"/>
    </source>
</evidence>
<evidence type="ECO:0000256" key="1">
    <source>
        <dbReference type="ARBA" id="ARBA00004883"/>
    </source>
</evidence>
<reference evidence="11 13" key="2">
    <citation type="submission" date="2017-12" db="EMBL/GenBank/DDBJ databases">
        <title>Genome sequence of Rhizobium sullae HCNT1 isolated from Sulla coronaria nodules and featuring peculiar denitrification phenotypes.</title>
        <authorList>
            <person name="De Diego-Diaz B."/>
            <person name="Treu L."/>
            <person name="Campanaro S."/>
            <person name="Da Silva Duarte V."/>
            <person name="Basaglia M."/>
            <person name="Favaro L."/>
            <person name="Casella S."/>
            <person name="Squartini A."/>
        </authorList>
    </citation>
    <scope>NUCLEOTIDE SEQUENCE [LARGE SCALE GENOMIC DNA]</scope>
    <source>
        <strain evidence="11 13">HCNT1</strain>
    </source>
</reference>
<evidence type="ECO:0000256" key="3">
    <source>
        <dbReference type="ARBA" id="ARBA00012371"/>
    </source>
</evidence>
<dbReference type="InterPro" id="IPR036291">
    <property type="entry name" value="NAD(P)-bd_dom_sf"/>
</dbReference>
<feature type="binding site" evidence="9">
    <location>
        <position position="144"/>
    </location>
    <ligand>
        <name>NADP(+)</name>
        <dbReference type="ChEBI" id="CHEBI:58349"/>
    </ligand>
</feature>
<dbReference type="GO" id="GO:0042351">
    <property type="term" value="P:'de novo' GDP-L-fucose biosynthetic process"/>
    <property type="evidence" value="ECO:0007669"/>
    <property type="project" value="UniProtKB-UniRule"/>
</dbReference>
<feature type="binding site" evidence="9">
    <location>
        <position position="183"/>
    </location>
    <ligand>
        <name>NADP(+)</name>
        <dbReference type="ChEBI" id="CHEBI:58349"/>
    </ligand>
</feature>
<dbReference type="Pfam" id="PF01370">
    <property type="entry name" value="Epimerase"/>
    <property type="match status" value="1"/>
</dbReference>
<keyword evidence="6 9" id="KW-0413">Isomerase</keyword>
<feature type="binding site" evidence="9">
    <location>
        <begin position="109"/>
        <end position="112"/>
    </location>
    <ligand>
        <name>NADP(+)</name>
        <dbReference type="ChEBI" id="CHEBI:58349"/>
    </ligand>
</feature>
<dbReference type="GO" id="GO:0070401">
    <property type="term" value="F:NADP+ binding"/>
    <property type="evidence" value="ECO:0007669"/>
    <property type="project" value="UniProtKB-UniRule"/>
</dbReference>
<dbReference type="HAMAP" id="MF_00956">
    <property type="entry name" value="GDP_fucose_synth"/>
    <property type="match status" value="1"/>
</dbReference>
<dbReference type="UniPathway" id="UPA00128">
    <property type="reaction ID" value="UER00191"/>
</dbReference>
<comment type="pathway">
    <text evidence="1 9">Nucleotide-sugar biosynthesis; GDP-L-fucose biosynthesis via de novo pathway; GDP-L-fucose from GDP-alpha-D-mannose: step 2/2.</text>
</comment>
<protein>
    <recommendedName>
        <fullName evidence="3 9">GDP-L-fucose synthase</fullName>
        <ecNumber evidence="3 9">1.1.1.271</ecNumber>
    </recommendedName>
    <alternativeName>
        <fullName evidence="9">GDP-4-keto-6-deoxy-D-mannose-3,5-epimerase-4-reductase</fullName>
    </alternativeName>
</protein>
<reference evidence="11 13" key="1">
    <citation type="submission" date="2017-11" db="EMBL/GenBank/DDBJ databases">
        <authorList>
            <person name="Han C.G."/>
        </authorList>
    </citation>
    <scope>NUCLEOTIDE SEQUENCE [LARGE SCALE GENOMIC DNA]</scope>
    <source>
        <strain evidence="11 13">HCNT1</strain>
    </source>
</reference>
<keyword evidence="14" id="KW-1185">Reference proteome</keyword>
<feature type="binding site" evidence="9">
    <location>
        <begin position="167"/>
        <end position="170"/>
    </location>
    <ligand>
        <name>NADP(+)</name>
        <dbReference type="ChEBI" id="CHEBI:58349"/>
    </ligand>
</feature>
<dbReference type="Proteomes" id="UP001060123">
    <property type="component" value="Chromosome"/>
</dbReference>
<evidence type="ECO:0000313" key="13">
    <source>
        <dbReference type="Proteomes" id="UP000232164"/>
    </source>
</evidence>
<feature type="site" description="Important for catalytic activity" evidence="9">
    <location>
        <position position="111"/>
    </location>
</feature>
<dbReference type="EMBL" id="CP104143">
    <property type="protein sequence ID" value="UWU16169.1"/>
    <property type="molecule type" value="Genomic_DNA"/>
</dbReference>
<keyword evidence="5 9" id="KW-0560">Oxidoreductase</keyword>
<dbReference type="AlphaFoldDB" id="A0A2N0D0U7"/>
<comment type="catalytic activity">
    <reaction evidence="8 9">
        <text>GDP-beta-L-fucose + NADP(+) = GDP-4-dehydro-alpha-D-rhamnose + NADPH + H(+)</text>
        <dbReference type="Rhea" id="RHEA:18885"/>
        <dbReference type="ChEBI" id="CHEBI:15378"/>
        <dbReference type="ChEBI" id="CHEBI:57273"/>
        <dbReference type="ChEBI" id="CHEBI:57783"/>
        <dbReference type="ChEBI" id="CHEBI:57964"/>
        <dbReference type="ChEBI" id="CHEBI:58349"/>
        <dbReference type="EC" id="1.1.1.271"/>
    </reaction>
</comment>
<proteinExistence type="inferred from homology"/>
<organism evidence="11 13">
    <name type="scientific">Rhizobium sullae</name>
    <name type="common">Rhizobium hedysari</name>
    <dbReference type="NCBI Taxonomy" id="50338"/>
    <lineage>
        <taxon>Bacteria</taxon>
        <taxon>Pseudomonadati</taxon>
        <taxon>Pseudomonadota</taxon>
        <taxon>Alphaproteobacteria</taxon>
        <taxon>Hyphomicrobiales</taxon>
        <taxon>Rhizobiaceae</taxon>
        <taxon>Rhizobium/Agrobacterium group</taxon>
        <taxon>Rhizobium</taxon>
    </lineage>
</organism>
<reference evidence="12" key="3">
    <citation type="submission" date="2022-09" db="EMBL/GenBank/DDBJ databases">
        <title>Australian commercial rhizobial inoculants.</title>
        <authorList>
            <person name="Kohlmeier M.G."/>
            <person name="O'Hara G.W."/>
            <person name="Colombi E."/>
            <person name="Ramsay J.P."/>
            <person name="Terpolilli J."/>
        </authorList>
    </citation>
    <scope>NUCLEOTIDE SEQUENCE</scope>
    <source>
        <strain evidence="12">WSM1592</strain>
    </source>
</reference>
<dbReference type="InterPro" id="IPR028614">
    <property type="entry name" value="GDP_fucose/colitose_synth"/>
</dbReference>
<evidence type="ECO:0000313" key="12">
    <source>
        <dbReference type="EMBL" id="UWU16169.1"/>
    </source>
</evidence>
<dbReference type="Gene3D" id="3.40.50.720">
    <property type="entry name" value="NAD(P)-binding Rossmann-like Domain"/>
    <property type="match status" value="1"/>
</dbReference>
<dbReference type="Proteomes" id="UP000232164">
    <property type="component" value="Unassembled WGS sequence"/>
</dbReference>
<keyword evidence="7 9" id="KW-0511">Multifunctional enzyme</keyword>
<feature type="site" description="Important for catalytic activity" evidence="9">
    <location>
        <position position="113"/>
    </location>
</feature>
<feature type="domain" description="NAD-dependent epimerase/dehydratase" evidence="10">
    <location>
        <begin position="11"/>
        <end position="241"/>
    </location>
</feature>
<sequence>MTGYALRGKRIWVAGHRGMVGSAVARRLQQESCEVLTVRRDEVDLRDQAATMSWMMRERPHAVILAAAKVGGILANDTRPAEFLYDNLMIEANIVEASRQAGVEKLLFLGSSCIYPKFAEQPIAEEALLTGSLEPTNEWYAIAKIAGIKLAQSYRKQYGCEFISAMPTNLYGPGDNFDLNSSHVLPALIRKAHEAKLRGDKDMVLWGTGSPRREFLHADDCADALIFLMKNYSGDSHVNVGSGTDLSILELARLVCRIVGFEGRITHDLSKPDGTPRKLMSAEKLRSMGWVPRIDLEDGIRSTYEWFLVHRATEEAKANRQ</sequence>
<comment type="similarity">
    <text evidence="2 9">Belongs to the NAD(P)-dependent epimerase/dehydratase family. Fucose synthase subfamily.</text>
</comment>
<dbReference type="EC" id="1.1.1.271" evidence="3 9"/>
<feature type="binding site" evidence="9">
    <location>
        <position position="191"/>
    </location>
    <ligand>
        <name>substrate</name>
    </ligand>
</feature>
<feature type="active site" description="Proton donor/acceptor" evidence="9">
    <location>
        <position position="140"/>
    </location>
</feature>
<evidence type="ECO:0000256" key="6">
    <source>
        <dbReference type="ARBA" id="ARBA00023235"/>
    </source>
</evidence>
<dbReference type="GO" id="GO:0016853">
    <property type="term" value="F:isomerase activity"/>
    <property type="evidence" value="ECO:0007669"/>
    <property type="project" value="UniProtKB-KW"/>
</dbReference>
<dbReference type="GO" id="GO:0050577">
    <property type="term" value="F:GDP-L-fucose synthase activity"/>
    <property type="evidence" value="ECO:0007669"/>
    <property type="project" value="UniProtKB-UniRule"/>
</dbReference>
<accession>A0A2N0D0U7</accession>
<dbReference type="EMBL" id="PIQN01000026">
    <property type="protein sequence ID" value="PKA39741.1"/>
    <property type="molecule type" value="Genomic_DNA"/>
</dbReference>
<evidence type="ECO:0000256" key="4">
    <source>
        <dbReference type="ARBA" id="ARBA00022857"/>
    </source>
</evidence>